<dbReference type="InterPro" id="IPR024529">
    <property type="entry name" value="ECF_trnsprt_substrate-spec"/>
</dbReference>
<feature type="transmembrane region" description="Helical" evidence="1">
    <location>
        <begin position="135"/>
        <end position="163"/>
    </location>
</feature>
<evidence type="ECO:0000313" key="2">
    <source>
        <dbReference type="EMBL" id="MBS4538566.1"/>
    </source>
</evidence>
<dbReference type="Gene3D" id="1.10.1760.20">
    <property type="match status" value="1"/>
</dbReference>
<protein>
    <submittedName>
        <fullName evidence="2">ECF transporter S component</fullName>
    </submittedName>
</protein>
<reference evidence="2" key="1">
    <citation type="submission" date="2019-12" db="EMBL/GenBank/DDBJ databases">
        <title>Clostridiaceae gen. nov. sp. nov., isolated from sediment in Xinjiang, China.</title>
        <authorList>
            <person name="Zhang R."/>
        </authorList>
    </citation>
    <scope>NUCLEOTIDE SEQUENCE</scope>
    <source>
        <strain evidence="2">D2Q-11</strain>
    </source>
</reference>
<dbReference type="GO" id="GO:0022857">
    <property type="term" value="F:transmembrane transporter activity"/>
    <property type="evidence" value="ECO:0007669"/>
    <property type="project" value="InterPro"/>
</dbReference>
<dbReference type="Proteomes" id="UP000724672">
    <property type="component" value="Unassembled WGS sequence"/>
</dbReference>
<dbReference type="Pfam" id="PF12822">
    <property type="entry name" value="ECF_trnsprt"/>
    <property type="match status" value="1"/>
</dbReference>
<accession>A0A942Z6K4</accession>
<dbReference type="EMBL" id="WSFT01000036">
    <property type="protein sequence ID" value="MBS4538566.1"/>
    <property type="molecule type" value="Genomic_DNA"/>
</dbReference>
<name>A0A942Z6K4_9FIRM</name>
<sequence>MLNQKAYNKKISTTKLTYSGMLVALSAVGAMIKYPGTSIALDSMPGFFASLFLGPAYGAIVAALGHLLTATTSGFPLTIPMHLVITLEMAVTAYIFGKLYKKGFRIIANIVAIILNGPVSSSIAAALAIPLGLPLYGLGLFSVIIIPLTIASIINIVFATLLYEIILKNRR</sequence>
<dbReference type="AlphaFoldDB" id="A0A942Z6K4"/>
<dbReference type="RefSeq" id="WP_203366489.1">
    <property type="nucleotide sequence ID" value="NZ_WSFT01000036.1"/>
</dbReference>
<feature type="transmembrane region" description="Helical" evidence="1">
    <location>
        <begin position="108"/>
        <end position="129"/>
    </location>
</feature>
<keyword evidence="3" id="KW-1185">Reference proteome</keyword>
<organism evidence="2 3">
    <name type="scientific">Anaeromonas frigoriresistens</name>
    <dbReference type="NCBI Taxonomy" id="2683708"/>
    <lineage>
        <taxon>Bacteria</taxon>
        <taxon>Bacillati</taxon>
        <taxon>Bacillota</taxon>
        <taxon>Tissierellia</taxon>
        <taxon>Tissierellales</taxon>
        <taxon>Thermohalobacteraceae</taxon>
        <taxon>Anaeromonas</taxon>
    </lineage>
</organism>
<feature type="transmembrane region" description="Helical" evidence="1">
    <location>
        <begin position="74"/>
        <end position="96"/>
    </location>
</feature>
<keyword evidence="1" id="KW-0812">Transmembrane</keyword>
<evidence type="ECO:0000256" key="1">
    <source>
        <dbReference type="SAM" id="Phobius"/>
    </source>
</evidence>
<keyword evidence="1" id="KW-0472">Membrane</keyword>
<proteinExistence type="predicted"/>
<comment type="caution">
    <text evidence="2">The sequence shown here is derived from an EMBL/GenBank/DDBJ whole genome shotgun (WGS) entry which is preliminary data.</text>
</comment>
<keyword evidence="1" id="KW-1133">Transmembrane helix</keyword>
<gene>
    <name evidence="2" type="ORF">GOQ27_08830</name>
</gene>
<evidence type="ECO:0000313" key="3">
    <source>
        <dbReference type="Proteomes" id="UP000724672"/>
    </source>
</evidence>
<feature type="transmembrane region" description="Helical" evidence="1">
    <location>
        <begin position="46"/>
        <end position="68"/>
    </location>
</feature>